<accession>A0A4S3M808</accession>
<reference evidence="1 2" key="1">
    <citation type="submission" date="2019-04" db="EMBL/GenBank/DDBJ databases">
        <title>Draft genome sequence of Youngimonas vesicularis.</title>
        <authorList>
            <person name="Hameed A."/>
        </authorList>
    </citation>
    <scope>NUCLEOTIDE SEQUENCE [LARGE SCALE GENOMIC DNA]</scope>
    <source>
        <strain evidence="1 2">CC-AMW-E</strain>
    </source>
</reference>
<comment type="caution">
    <text evidence="1">The sequence shown here is derived from an EMBL/GenBank/DDBJ whole genome shotgun (WGS) entry which is preliminary data.</text>
</comment>
<dbReference type="InterPro" id="IPR007459">
    <property type="entry name" value="DNA_pol3_chi"/>
</dbReference>
<dbReference type="Gene3D" id="3.40.50.10110">
    <property type="entry name" value="DNA polymerase III subunit chi"/>
    <property type="match status" value="1"/>
</dbReference>
<dbReference type="SUPFAM" id="SSF102400">
    <property type="entry name" value="DNA polymerase III chi subunit"/>
    <property type="match status" value="1"/>
</dbReference>
<dbReference type="GO" id="GO:0006260">
    <property type="term" value="P:DNA replication"/>
    <property type="evidence" value="ECO:0007669"/>
    <property type="project" value="InterPro"/>
</dbReference>
<sequence>MGAVYFYHLTRQPLEATLPMLLEKSLEAGWTVAVRGTDLGRMDWLDQKLWLGPEEGFLPHGLAGGPNDALQPVLLTTGPATNGPDCLITIDGADVAPDEVNALQRVSILFDGLDDQAVQRARVQWKTLTDAGCSAIYWSEESGRWQKKAEKIND</sequence>
<keyword evidence="2" id="KW-1185">Reference proteome</keyword>
<dbReference type="Proteomes" id="UP000306113">
    <property type="component" value="Unassembled WGS sequence"/>
</dbReference>
<evidence type="ECO:0000313" key="1">
    <source>
        <dbReference type="EMBL" id="THD73482.1"/>
    </source>
</evidence>
<dbReference type="GO" id="GO:0032298">
    <property type="term" value="P:positive regulation of DNA-templated DNA replication initiation"/>
    <property type="evidence" value="ECO:0007669"/>
    <property type="project" value="TreeGrafter"/>
</dbReference>
<dbReference type="GO" id="GO:0003677">
    <property type="term" value="F:DNA binding"/>
    <property type="evidence" value="ECO:0007669"/>
    <property type="project" value="InterPro"/>
</dbReference>
<dbReference type="PANTHER" id="PTHR38767">
    <property type="entry name" value="DNA POLYMERASE III SUBUNIT CHI"/>
    <property type="match status" value="1"/>
</dbReference>
<dbReference type="EMBL" id="SSMD01000005">
    <property type="protein sequence ID" value="THD73482.1"/>
    <property type="molecule type" value="Genomic_DNA"/>
</dbReference>
<dbReference type="OrthoDB" id="9795973at2"/>
<proteinExistence type="predicted"/>
<dbReference type="PANTHER" id="PTHR38767:SF1">
    <property type="entry name" value="DNA POLYMERASE III SUBUNIT CHI"/>
    <property type="match status" value="1"/>
</dbReference>
<protein>
    <submittedName>
        <fullName evidence="1">DNA polymerase III subunit chi</fullName>
    </submittedName>
</protein>
<dbReference type="AlphaFoldDB" id="A0A4S3M808"/>
<dbReference type="Pfam" id="PF04364">
    <property type="entry name" value="DNA_pol3_chi"/>
    <property type="match status" value="1"/>
</dbReference>
<dbReference type="RefSeq" id="WP_136339613.1">
    <property type="nucleotide sequence ID" value="NZ_SSMD01000005.1"/>
</dbReference>
<dbReference type="GO" id="GO:0003887">
    <property type="term" value="F:DNA-directed DNA polymerase activity"/>
    <property type="evidence" value="ECO:0007669"/>
    <property type="project" value="InterPro"/>
</dbReference>
<gene>
    <name evidence="1" type="ORF">E7681_12380</name>
</gene>
<dbReference type="NCBIfam" id="NF004347">
    <property type="entry name" value="PRK05728.1-4"/>
    <property type="match status" value="1"/>
</dbReference>
<organism evidence="1 2">
    <name type="scientific">Thalassobius vesicularis</name>
    <dbReference type="NCBI Taxonomy" id="1294297"/>
    <lineage>
        <taxon>Bacteria</taxon>
        <taxon>Pseudomonadati</taxon>
        <taxon>Pseudomonadota</taxon>
        <taxon>Alphaproteobacteria</taxon>
        <taxon>Rhodobacterales</taxon>
        <taxon>Roseobacteraceae</taxon>
        <taxon>Thalassovita</taxon>
    </lineage>
</organism>
<name>A0A4S3M808_9RHOB</name>
<evidence type="ECO:0000313" key="2">
    <source>
        <dbReference type="Proteomes" id="UP000306113"/>
    </source>
</evidence>
<dbReference type="InterPro" id="IPR036768">
    <property type="entry name" value="PolIII_chi_sf"/>
</dbReference>